<name>A0ABQ4NXF9_SHECO</name>
<proteinExistence type="predicted"/>
<comment type="caution">
    <text evidence="5">The sequence shown here is derived from an EMBL/GenBank/DDBJ whole genome shotgun (WGS) entry which is preliminary data.</text>
</comment>
<feature type="domain" description="Carboxyltransferase" evidence="4">
    <location>
        <begin position="23"/>
        <end position="299"/>
    </location>
</feature>
<evidence type="ECO:0000256" key="3">
    <source>
        <dbReference type="ARBA" id="ARBA00022840"/>
    </source>
</evidence>
<dbReference type="PANTHER" id="PTHR43309:SF3">
    <property type="entry name" value="5-OXOPROLINASE SUBUNIT C"/>
    <property type="match status" value="1"/>
</dbReference>
<dbReference type="EMBL" id="BPEU01000008">
    <property type="protein sequence ID" value="GIU39156.1"/>
    <property type="molecule type" value="Genomic_DNA"/>
</dbReference>
<accession>A0ABQ4NXF9</accession>
<dbReference type="Proteomes" id="UP000773469">
    <property type="component" value="Unassembled WGS sequence"/>
</dbReference>
<dbReference type="RefSeq" id="WP_220743367.1">
    <property type="nucleotide sequence ID" value="NZ_BPEU01000008.1"/>
</dbReference>
<gene>
    <name evidence="5" type="ORF">TUM3794_13210</name>
</gene>
<keyword evidence="6" id="KW-1185">Reference proteome</keyword>
<protein>
    <recommendedName>
        <fullName evidence="4">Carboxyltransferase domain-containing protein</fullName>
    </recommendedName>
</protein>
<evidence type="ECO:0000256" key="2">
    <source>
        <dbReference type="ARBA" id="ARBA00022801"/>
    </source>
</evidence>
<keyword evidence="1" id="KW-0547">Nucleotide-binding</keyword>
<evidence type="ECO:0000313" key="5">
    <source>
        <dbReference type="EMBL" id="GIU39156.1"/>
    </source>
</evidence>
<dbReference type="Gene3D" id="2.40.100.10">
    <property type="entry name" value="Cyclophilin-like"/>
    <property type="match status" value="1"/>
</dbReference>
<dbReference type="SMART" id="SM00797">
    <property type="entry name" value="AHS2"/>
    <property type="match status" value="1"/>
</dbReference>
<dbReference type="NCBIfam" id="TIGR00724">
    <property type="entry name" value="urea_amlyse_rel"/>
    <property type="match status" value="1"/>
</dbReference>
<keyword evidence="2" id="KW-0378">Hydrolase</keyword>
<dbReference type="InterPro" id="IPR029000">
    <property type="entry name" value="Cyclophilin-like_dom_sf"/>
</dbReference>
<dbReference type="PANTHER" id="PTHR43309">
    <property type="entry name" value="5-OXOPROLINASE SUBUNIT C"/>
    <property type="match status" value="1"/>
</dbReference>
<evidence type="ECO:0000313" key="6">
    <source>
        <dbReference type="Proteomes" id="UP000773469"/>
    </source>
</evidence>
<organism evidence="5 6">
    <name type="scientific">Shewanella colwelliana</name>
    <name type="common">Alteromonas colwelliana</name>
    <dbReference type="NCBI Taxonomy" id="23"/>
    <lineage>
        <taxon>Bacteria</taxon>
        <taxon>Pseudomonadati</taxon>
        <taxon>Pseudomonadota</taxon>
        <taxon>Gammaproteobacteria</taxon>
        <taxon>Alteromonadales</taxon>
        <taxon>Shewanellaceae</taxon>
        <taxon>Shewanella</taxon>
    </lineage>
</organism>
<evidence type="ECO:0000256" key="1">
    <source>
        <dbReference type="ARBA" id="ARBA00022741"/>
    </source>
</evidence>
<keyword evidence="3" id="KW-0067">ATP-binding</keyword>
<evidence type="ECO:0000259" key="4">
    <source>
        <dbReference type="SMART" id="SM00797"/>
    </source>
</evidence>
<sequence length="310" mass="33647">MIEVTHIIGHVTIQDMGRSGVAHLGVSSGGALDKHALMLANRLVANPDNTPALELSSGEIQLSFDNDTWVALCGAEYDAKIAKRPLWNGWRAKVNKGEQLTIRGPKKGMLGYLAVAGGIDGERVLNGYGTDLRAQFGGHHGRHLQTGDKLVQMKASPPSFSRPVGAVQRANDGILRALPGPELALFSEPSRKAFWHSSWQVSPQRDRMGVRLSGATLTTQTEVNLRSHGVMPGVIQVPPSGEPIVLLADAQTTGGYPRIASVIEADLWKLAQTRTGVPIRFTHVSPSQAEDANYEWQQYFYRLSRAMDAS</sequence>
<dbReference type="SUPFAM" id="SSF50891">
    <property type="entry name" value="Cyclophilin-like"/>
    <property type="match status" value="1"/>
</dbReference>
<dbReference type="InterPro" id="IPR003778">
    <property type="entry name" value="CT_A_B"/>
</dbReference>
<dbReference type="InterPro" id="IPR052708">
    <property type="entry name" value="PxpC"/>
</dbReference>
<dbReference type="Pfam" id="PF02626">
    <property type="entry name" value="CT_A_B"/>
    <property type="match status" value="1"/>
</dbReference>
<reference evidence="5 6" key="1">
    <citation type="submission" date="2021-05" db="EMBL/GenBank/DDBJ databases">
        <title>Molecular characterization for Shewanella algae harboring chromosomal blaOXA-55-like strains isolated from clinical and environment sample.</title>
        <authorList>
            <person name="Ohama Y."/>
            <person name="Aoki K."/>
            <person name="Harada S."/>
            <person name="Moriya K."/>
            <person name="Ishii Y."/>
            <person name="Tateda K."/>
        </authorList>
    </citation>
    <scope>NUCLEOTIDE SEQUENCE [LARGE SCALE GENOMIC DNA]</scope>
    <source>
        <strain evidence="5 6">MBTL60-118</strain>
    </source>
</reference>